<proteinExistence type="evidence at transcript level"/>
<reference evidence="2" key="1">
    <citation type="submission" date="2012-05" db="EMBL/GenBank/DDBJ databases">
        <authorList>
            <person name="Krishnakumar V."/>
            <person name="Cheung F."/>
            <person name="Xiao Y."/>
            <person name="Chan A."/>
            <person name="Moskal W.A."/>
            <person name="Town C.D."/>
        </authorList>
    </citation>
    <scope>NUCLEOTIDE SEQUENCE</scope>
</reference>
<dbReference type="AlphaFoldDB" id="I3SAZ0"/>
<protein>
    <submittedName>
        <fullName evidence="2">Uncharacterized protein</fullName>
    </submittedName>
</protein>
<keyword evidence="1" id="KW-0812">Transmembrane</keyword>
<name>I3SAZ0_LOTJA</name>
<evidence type="ECO:0000313" key="2">
    <source>
        <dbReference type="EMBL" id="AFK37432.1"/>
    </source>
</evidence>
<dbReference type="EMBL" id="BT137637">
    <property type="protein sequence ID" value="AFK37432.1"/>
    <property type="molecule type" value="mRNA"/>
</dbReference>
<organism evidence="2">
    <name type="scientific">Lotus japonicus</name>
    <name type="common">Lotus corniculatus var. japonicus</name>
    <dbReference type="NCBI Taxonomy" id="34305"/>
    <lineage>
        <taxon>Eukaryota</taxon>
        <taxon>Viridiplantae</taxon>
        <taxon>Streptophyta</taxon>
        <taxon>Embryophyta</taxon>
        <taxon>Tracheophyta</taxon>
        <taxon>Spermatophyta</taxon>
        <taxon>Magnoliopsida</taxon>
        <taxon>eudicotyledons</taxon>
        <taxon>Gunneridae</taxon>
        <taxon>Pentapetalae</taxon>
        <taxon>rosids</taxon>
        <taxon>fabids</taxon>
        <taxon>Fabales</taxon>
        <taxon>Fabaceae</taxon>
        <taxon>Papilionoideae</taxon>
        <taxon>50 kb inversion clade</taxon>
        <taxon>NPAAA clade</taxon>
        <taxon>Hologalegina</taxon>
        <taxon>robinioid clade</taxon>
        <taxon>Loteae</taxon>
        <taxon>Lotus</taxon>
    </lineage>
</organism>
<keyword evidence="1" id="KW-0472">Membrane</keyword>
<accession>I3SAZ0</accession>
<feature type="transmembrane region" description="Helical" evidence="1">
    <location>
        <begin position="20"/>
        <end position="42"/>
    </location>
</feature>
<sequence length="45" mass="5420">MLQDHLLHAYESHGCFYFLIRIWSLVFIVFSIILLLCSCYGWHMV</sequence>
<keyword evidence="1" id="KW-1133">Transmembrane helix</keyword>
<evidence type="ECO:0000256" key="1">
    <source>
        <dbReference type="SAM" id="Phobius"/>
    </source>
</evidence>